<feature type="compositionally biased region" description="Polar residues" evidence="2">
    <location>
        <begin position="279"/>
        <end position="294"/>
    </location>
</feature>
<feature type="coiled-coil region" evidence="1">
    <location>
        <begin position="992"/>
        <end position="1061"/>
    </location>
</feature>
<feature type="coiled-coil region" evidence="1">
    <location>
        <begin position="553"/>
        <end position="729"/>
    </location>
</feature>
<feature type="compositionally biased region" description="Polar residues" evidence="2">
    <location>
        <begin position="152"/>
        <end position="162"/>
    </location>
</feature>
<feature type="compositionally biased region" description="Polar residues" evidence="2">
    <location>
        <begin position="67"/>
        <end position="77"/>
    </location>
</feature>
<dbReference type="Gene3D" id="1.10.287.1490">
    <property type="match status" value="2"/>
</dbReference>
<feature type="region of interest" description="Disordered" evidence="2">
    <location>
        <begin position="401"/>
        <end position="461"/>
    </location>
</feature>
<reference evidence="3 4" key="1">
    <citation type="submission" date="2016-07" db="EMBL/GenBank/DDBJ databases">
        <title>Pervasive Adenine N6-methylation of Active Genes in Fungi.</title>
        <authorList>
            <consortium name="DOE Joint Genome Institute"/>
            <person name="Mondo S.J."/>
            <person name="Dannebaum R.O."/>
            <person name="Kuo R.C."/>
            <person name="Labutti K."/>
            <person name="Haridas S."/>
            <person name="Kuo A."/>
            <person name="Salamov A."/>
            <person name="Ahrendt S.R."/>
            <person name="Lipzen A."/>
            <person name="Sullivan W."/>
            <person name="Andreopoulos W.B."/>
            <person name="Clum A."/>
            <person name="Lindquist E."/>
            <person name="Daum C."/>
            <person name="Ramamoorthy G.K."/>
            <person name="Gryganskyi A."/>
            <person name="Culley D."/>
            <person name="Magnuson J.K."/>
            <person name="James T.Y."/>
            <person name="O'Malley M.A."/>
            <person name="Stajich J.E."/>
            <person name="Spatafora J.W."/>
            <person name="Visel A."/>
            <person name="Grigoriev I.V."/>
        </authorList>
    </citation>
    <scope>NUCLEOTIDE SEQUENCE [LARGE SCALE GENOMIC DNA]</scope>
    <source>
        <strain evidence="3 4">62-1032</strain>
    </source>
</reference>
<feature type="compositionally biased region" description="Polar residues" evidence="2">
    <location>
        <begin position="322"/>
        <end position="350"/>
    </location>
</feature>
<protein>
    <recommendedName>
        <fullName evidence="5">Pericentrin/AKAP-450 centrosomal targeting domain-containing protein</fullName>
    </recommendedName>
</protein>
<proteinExistence type="predicted"/>
<dbReference type="PANTHER" id="PTHR43941:SF1">
    <property type="entry name" value="STRUCTURAL MAINTENANCE OF CHROMOSOMES PROTEIN 2"/>
    <property type="match status" value="1"/>
</dbReference>
<organism evidence="3 4">
    <name type="scientific">Leucosporidium creatinivorum</name>
    <dbReference type="NCBI Taxonomy" id="106004"/>
    <lineage>
        <taxon>Eukaryota</taxon>
        <taxon>Fungi</taxon>
        <taxon>Dikarya</taxon>
        <taxon>Basidiomycota</taxon>
        <taxon>Pucciniomycotina</taxon>
        <taxon>Microbotryomycetes</taxon>
        <taxon>Leucosporidiales</taxon>
        <taxon>Leucosporidium</taxon>
    </lineage>
</organism>
<feature type="region of interest" description="Disordered" evidence="2">
    <location>
        <begin position="18"/>
        <end position="373"/>
    </location>
</feature>
<feature type="compositionally biased region" description="Polar residues" evidence="2">
    <location>
        <begin position="238"/>
        <end position="248"/>
    </location>
</feature>
<evidence type="ECO:0000256" key="2">
    <source>
        <dbReference type="SAM" id="MobiDB-lite"/>
    </source>
</evidence>
<feature type="compositionally biased region" description="Polar residues" evidence="2">
    <location>
        <begin position="433"/>
        <end position="457"/>
    </location>
</feature>
<name>A0A1Y2G4G0_9BASI</name>
<dbReference type="STRING" id="106004.A0A1Y2G4G0"/>
<feature type="compositionally biased region" description="Polar residues" evidence="2">
    <location>
        <begin position="39"/>
        <end position="50"/>
    </location>
</feature>
<keyword evidence="1" id="KW-0175">Coiled coil</keyword>
<feature type="coiled-coil region" evidence="1">
    <location>
        <begin position="1353"/>
        <end position="1387"/>
    </location>
</feature>
<gene>
    <name evidence="3" type="ORF">BCR35DRAFT_298387</name>
</gene>
<sequence length="1554" mass="170775">MDDVLFNTSSKLLAEDEVSLASLPPLPTSPHGSDDDTGQDFSVQSLNNRPHSVLSPSPPRKHLPSPRTATNNKQSLARSGPSSSTPAPAASLYSSSTIHPSTASSRRTESTPTAATYRTARSLLSHGRPSSAYQDQDAAPSPNASPIHKNGSDSSGTVITSRESSDVEKSVDPSVEMGRPAHSVEYQEYPPAVAYRSDEEGAQTDEGLSDDLGLPTFDKSAEQSLVSLPEHSHHSLDFTASVNASSHRPSPPRAHFSSPAPFKSPFRRAARRQSAPAANSDSENSSDYHQSNQQQKDDPSEVELPSGFSPPRSAILGERNGDASSRSATSAKTQFSPSAFSSNATPSQPRLSRRPSAGHARSASSQAAFATPAPSNTFALPASASPNDYMANHLLTALNSTTKPRFAKGTPRPARNAALSPSSDVDEGDENGNHTFNSDVSSSNDFTTLNKGNTSLPTGAGAATKGHVDGLKLGQYLHNLNTTLTDENNGLARQRDELMDENRVLREQVEEMSRVGMSMTGSQTGMSRRIGSGSEDDDEGSFASSHRASPTAIAELEDKIRNLEADLAREQGSRAEEIDELNQKHQNALVELQEENKDLRDDLEAREAELEHARNELAAQEDEFREKQEGLHAELIKVMEEEEERLEQMKVQVEEKRAAEVQLEAKVSLLEQEKEALRVERDELEERLAGEGEGAEGAAERLREMREELDRGKATIVDLEEDVQHLKEAVIPSLESTITSLESVVTTRNATITELESNVSSLEADTAAKVDEIQRLTSELDDLQETVAEVGAQSDEKDVKIAEYQQQIELHDAEIAEEREAVDAAATQIIEMENRLDAVHKELAAEKNVVSSLSAQISQLSLTKAKSPLANEVYNSSKDSIIHSLEEELEEAHAEVQQLKTQLAAEGKERSQAMIEVQDLQIRRLEDQKKDLEGRVDSLKQQSFMMSPNKTANNSSFMYNRSILGVKTPKTPGQFLSNLDSFSFDGGADTTITPVLAQIKQLEALVEELQAQLARANSDVDDKIGKLDASGLSVIELITQLSDARQKIVRLEDDLERLLGAQGSLERVKSRLSKVCCPDCEATFDANKVVQLRIDRSGVHFNELGAPSSPRIKDSLRTTLADVNIQLTKLRTENTVLQGASSRAREVAAEKTTIAKKLQTDFDKARAEITSLQNELGVERQRVKALSAEQAASRDYKKELEARLATAEAELCDVKRQLASASSADVVDRLRREMSTLLAERDDLLVKIAALNQRASAVNSDLTSTKLSQASMQTQLDQQISDIESLTQALRSTEARNRLLTDERADILRGVANLQHDLNKVRQDAISLGLDLANVRRERDAMGSNGSVDVKEMEALRKQLARSEQSCRETKTKAESAIDKAHRLTREALDKYDALKLESNDIKVKLQAREETYKDAAKHYRTERNTAWEELKGIRAQHKAECEGLMVMVRFQTGNARHEYGRYELSAYYLREKEHELKALIKLYTAKTGYLPVLSSLNSSPRRRPTLKSAATAVIFLLRAKRVGTAWKKTLQDVKELRAVAYPAVRGRPFPSPE</sequence>
<feature type="compositionally biased region" description="Polar residues" evidence="2">
    <location>
        <begin position="362"/>
        <end position="373"/>
    </location>
</feature>
<evidence type="ECO:0000256" key="1">
    <source>
        <dbReference type="SAM" id="Coils"/>
    </source>
</evidence>
<evidence type="ECO:0008006" key="5">
    <source>
        <dbReference type="Google" id="ProtNLM"/>
    </source>
</evidence>
<dbReference type="EMBL" id="MCGR01000001">
    <property type="protein sequence ID" value="ORY92831.1"/>
    <property type="molecule type" value="Genomic_DNA"/>
</dbReference>
<accession>A0A1Y2G4G0</accession>
<dbReference type="Proteomes" id="UP000193467">
    <property type="component" value="Unassembled WGS sequence"/>
</dbReference>
<dbReference type="OrthoDB" id="2020852at2759"/>
<keyword evidence="4" id="KW-1185">Reference proteome</keyword>
<feature type="coiled-coil region" evidence="1">
    <location>
        <begin position="882"/>
        <end position="942"/>
    </location>
</feature>
<feature type="coiled-coil region" evidence="1">
    <location>
        <begin position="766"/>
        <end position="849"/>
    </location>
</feature>
<feature type="compositionally biased region" description="Acidic residues" evidence="2">
    <location>
        <begin position="200"/>
        <end position="209"/>
    </location>
</feature>
<dbReference type="PANTHER" id="PTHR43941">
    <property type="entry name" value="STRUCTURAL MAINTENANCE OF CHROMOSOMES PROTEIN 2"/>
    <property type="match status" value="1"/>
</dbReference>
<feature type="compositionally biased region" description="Low complexity" evidence="2">
    <location>
        <begin position="79"/>
        <end position="105"/>
    </location>
</feature>
<dbReference type="InParanoid" id="A0A1Y2G4G0"/>
<feature type="coiled-coil region" evidence="1">
    <location>
        <begin position="1113"/>
        <end position="1303"/>
    </location>
</feature>
<feature type="region of interest" description="Disordered" evidence="2">
    <location>
        <begin position="513"/>
        <end position="552"/>
    </location>
</feature>
<comment type="caution">
    <text evidence="3">The sequence shown here is derived from an EMBL/GenBank/DDBJ whole genome shotgun (WGS) entry which is preliminary data.</text>
</comment>
<evidence type="ECO:0000313" key="4">
    <source>
        <dbReference type="Proteomes" id="UP000193467"/>
    </source>
</evidence>
<evidence type="ECO:0000313" key="3">
    <source>
        <dbReference type="EMBL" id="ORY92831.1"/>
    </source>
</evidence>